<feature type="non-terminal residue" evidence="1">
    <location>
        <position position="111"/>
    </location>
</feature>
<dbReference type="Proteomes" id="UP001302316">
    <property type="component" value="Unassembled WGS sequence"/>
</dbReference>
<reference evidence="1 2" key="1">
    <citation type="submission" date="2023-12" db="EMBL/GenBank/DDBJ databases">
        <title>Whole-genome sequencing of halo(alkali)philic microorganisms from hypersaline lakes.</title>
        <authorList>
            <person name="Sorokin D.Y."/>
            <person name="Merkel A.Y."/>
            <person name="Messina E."/>
            <person name="Yakimov M."/>
        </authorList>
    </citation>
    <scope>NUCLEOTIDE SEQUENCE [LARGE SCALE GENOMIC DNA]</scope>
    <source>
        <strain evidence="1 2">AB-CW1</strain>
    </source>
</reference>
<dbReference type="AlphaFoldDB" id="A0AAP6ML32"/>
<comment type="caution">
    <text evidence="1">The sequence shown here is derived from an EMBL/GenBank/DDBJ whole genome shotgun (WGS) entry which is preliminary data.</text>
</comment>
<protein>
    <submittedName>
        <fullName evidence="1">Uncharacterized protein</fullName>
    </submittedName>
</protein>
<sequence>MSNQTFDDQIMRTRLLPALLVSTLALSLGGLAACSSSSDDDEVGEAETFAIGGEVSGLGAEPLVLELNGDESLTIDDDGAFSFDTELEEGETYQVLIETQPDGQECTVENG</sequence>
<dbReference type="RefSeq" id="WP_346053347.1">
    <property type="nucleotide sequence ID" value="NZ_JAYGII010000059.1"/>
</dbReference>
<evidence type="ECO:0000313" key="1">
    <source>
        <dbReference type="EMBL" id="MEA5446803.1"/>
    </source>
</evidence>
<gene>
    <name evidence="1" type="ORF">VCB98_13330</name>
</gene>
<proteinExistence type="predicted"/>
<evidence type="ECO:0000313" key="2">
    <source>
        <dbReference type="Proteomes" id="UP001302316"/>
    </source>
</evidence>
<accession>A0AAP6ML32</accession>
<keyword evidence="2" id="KW-1185">Reference proteome</keyword>
<name>A0AAP6ML32_9GAMM</name>
<organism evidence="1 2">
    <name type="scientific">Natronospira elongata</name>
    <dbReference type="NCBI Taxonomy" id="3110268"/>
    <lineage>
        <taxon>Bacteria</taxon>
        <taxon>Pseudomonadati</taxon>
        <taxon>Pseudomonadota</taxon>
        <taxon>Gammaproteobacteria</taxon>
        <taxon>Natronospirales</taxon>
        <taxon>Natronospiraceae</taxon>
        <taxon>Natronospira</taxon>
    </lineage>
</organism>
<dbReference type="EMBL" id="JAYGII010000059">
    <property type="protein sequence ID" value="MEA5446803.1"/>
    <property type="molecule type" value="Genomic_DNA"/>
</dbReference>